<evidence type="ECO:0000313" key="1">
    <source>
        <dbReference type="EMBL" id="MCA9385936.1"/>
    </source>
</evidence>
<name>A0A955L8Y8_9BACT</name>
<reference evidence="1" key="2">
    <citation type="journal article" date="2021" name="Microbiome">
        <title>Successional dynamics and alternative stable states in a saline activated sludge microbial community over 9 years.</title>
        <authorList>
            <person name="Wang Y."/>
            <person name="Ye J."/>
            <person name="Ju F."/>
            <person name="Liu L."/>
            <person name="Boyd J.A."/>
            <person name="Deng Y."/>
            <person name="Parks D.H."/>
            <person name="Jiang X."/>
            <person name="Yin X."/>
            <person name="Woodcroft B.J."/>
            <person name="Tyson G.W."/>
            <person name="Hugenholtz P."/>
            <person name="Polz M.F."/>
            <person name="Zhang T."/>
        </authorList>
    </citation>
    <scope>NUCLEOTIDE SEQUENCE</scope>
    <source>
        <strain evidence="1">HKST-UBA11</strain>
    </source>
</reference>
<dbReference type="EMBL" id="JAGQLH010000058">
    <property type="protein sequence ID" value="MCA9385936.1"/>
    <property type="molecule type" value="Genomic_DNA"/>
</dbReference>
<protein>
    <recommendedName>
        <fullName evidence="3">DUF4145 domain-containing protein</fullName>
    </recommendedName>
</protein>
<comment type="caution">
    <text evidence="1">The sequence shown here is derived from an EMBL/GenBank/DDBJ whole genome shotgun (WGS) entry which is preliminary data.</text>
</comment>
<gene>
    <name evidence="1" type="ORF">KC717_04785</name>
</gene>
<organism evidence="1 2">
    <name type="scientific">Candidatus Dojkabacteria bacterium</name>
    <dbReference type="NCBI Taxonomy" id="2099670"/>
    <lineage>
        <taxon>Bacteria</taxon>
        <taxon>Candidatus Dojkabacteria</taxon>
    </lineage>
</organism>
<evidence type="ECO:0008006" key="3">
    <source>
        <dbReference type="Google" id="ProtNLM"/>
    </source>
</evidence>
<evidence type="ECO:0000313" key="2">
    <source>
        <dbReference type="Proteomes" id="UP000754563"/>
    </source>
</evidence>
<sequence>MKTEDLVKSVDLLIEKASQVLSTARTSGYRTVVEEELFNEFRASSLSFLNKLFGTSHTYYKEFDKNVAGTYPSRTESGRGILQAVKTEIENGWLYQIKDFISAEIFSDFLEMAEYLLVNKYKDPAAVMIGSVLEEHIRQLCDKNSIETFTTDSKGKQKPKKADLLNAELTKANVYNKLDQKNITAWLDLRNNAAHGKYSEYNKDQVDSMHRGVLEFLGRLSI</sequence>
<accession>A0A955L8Y8</accession>
<reference evidence="1" key="1">
    <citation type="submission" date="2020-04" db="EMBL/GenBank/DDBJ databases">
        <authorList>
            <person name="Zhang T."/>
        </authorList>
    </citation>
    <scope>NUCLEOTIDE SEQUENCE</scope>
    <source>
        <strain evidence="1">HKST-UBA11</strain>
    </source>
</reference>
<dbReference type="AlphaFoldDB" id="A0A955L8Y8"/>
<proteinExistence type="predicted"/>
<dbReference type="Proteomes" id="UP000754563">
    <property type="component" value="Unassembled WGS sequence"/>
</dbReference>